<reference evidence="1 2" key="1">
    <citation type="submission" date="2023-04" db="EMBL/GenBank/DDBJ databases">
        <title>A novel bacteria isolated from coastal sediment.</title>
        <authorList>
            <person name="Liu X.-J."/>
            <person name="Du Z.-J."/>
        </authorList>
    </citation>
    <scope>NUCLEOTIDE SEQUENCE [LARGE SCALE GENOMIC DNA]</scope>
    <source>
        <strain evidence="1 2">SDUM461004</strain>
    </source>
</reference>
<proteinExistence type="predicted"/>
<comment type="caution">
    <text evidence="1">The sequence shown here is derived from an EMBL/GenBank/DDBJ whole genome shotgun (WGS) entry which is preliminary data.</text>
</comment>
<dbReference type="RefSeq" id="WP_308985868.1">
    <property type="nucleotide sequence ID" value="NZ_JARXIC010000023.1"/>
</dbReference>
<dbReference type="Proteomes" id="UP001243717">
    <property type="component" value="Unassembled WGS sequence"/>
</dbReference>
<keyword evidence="2" id="KW-1185">Reference proteome</keyword>
<sequence length="321" mass="35564">MEEALTLQTQAIEMLKAVGLSPRVNRAQGKLATYFELADYHRASGSAAVDSTKEEAEDLATGVLDLQPHRISFAPIEGQAHEAIFTLSNLSGHSIQPQLQIASTDLAITAVPGEDLHFSLSDTSYRSQTEPAQKIELAPLEQILIRFKMPADLKPAADLRLALSAQFEQAQHSADLLIMPATSAERVHVINAAEIRDNPFYLIPVFHQISRPGNASDTIQIRTRASAPTRIEVYDTSGQLCSVDAEGNGRFDDPGDLLLTEQVDARYPVFRSEGGLQQLEFRYQPWDRTANERIEIDIQTRNSAEADWESDVQDWILLNEG</sequence>
<protein>
    <submittedName>
        <fullName evidence="1">Uncharacterized protein</fullName>
    </submittedName>
</protein>
<gene>
    <name evidence="1" type="ORF">QEH59_13335</name>
</gene>
<accession>A0ABU1AP79</accession>
<evidence type="ECO:0000313" key="2">
    <source>
        <dbReference type="Proteomes" id="UP001243717"/>
    </source>
</evidence>
<organism evidence="1 2">
    <name type="scientific">Thalassobacterium sedimentorum</name>
    <dbReference type="NCBI Taxonomy" id="3041258"/>
    <lineage>
        <taxon>Bacteria</taxon>
        <taxon>Pseudomonadati</taxon>
        <taxon>Verrucomicrobiota</taxon>
        <taxon>Opitutia</taxon>
        <taxon>Puniceicoccales</taxon>
        <taxon>Coraliomargaritaceae</taxon>
        <taxon>Thalassobacterium</taxon>
    </lineage>
</organism>
<dbReference type="EMBL" id="JARXIC010000023">
    <property type="protein sequence ID" value="MDQ8195413.1"/>
    <property type="molecule type" value="Genomic_DNA"/>
</dbReference>
<evidence type="ECO:0000313" key="1">
    <source>
        <dbReference type="EMBL" id="MDQ8195413.1"/>
    </source>
</evidence>
<name>A0ABU1AP79_9BACT</name>